<reference evidence="3" key="1">
    <citation type="submission" date="2020-02" db="EMBL/GenBank/DDBJ databases">
        <authorList>
            <person name="Meier V. D."/>
        </authorList>
    </citation>
    <scope>NUCLEOTIDE SEQUENCE</scope>
    <source>
        <strain evidence="3">AVDCRST_MAG41</strain>
    </source>
</reference>
<sequence>MTPDVAVVGAGVIGASIARHLAAAGLRVTVHQEGKPLERGSTVRSGGLVRVHHSDPSDARLTLASLPFFRDHAVGCGYRRTGFALLVGPEHEGTLRANTAMLTGLGADVRLLSRSELAGLRPELRLDGVAAAAWEPDGGYVDPAATCRALLDGAVAAGAVLRDGDPVTGLEVRGGAVVGVRTRHGVRPAGAVVVAAGPWTPAVLAGTGVALPIVPRRIASAVVPVSGGLPCTVIDDTTGLYFRPDGRAGVFFGVPTGRPPGDADAAEGPPDRGTVADTLRLLASRVPAVAGRPVPVGLSGTDGYTPDGHAVLGPLPGLPGGWVAAGFSGGGAKVAPAVGAALAAEIGTGAARPELAPYRPDRFTAGRPVVHAHPYRNL</sequence>
<dbReference type="InterPro" id="IPR006076">
    <property type="entry name" value="FAD-dep_OxRdtase"/>
</dbReference>
<protein>
    <recommendedName>
        <fullName evidence="2">FAD dependent oxidoreductase domain-containing protein</fullName>
    </recommendedName>
</protein>
<dbReference type="PANTHER" id="PTHR13847">
    <property type="entry name" value="SARCOSINE DEHYDROGENASE-RELATED"/>
    <property type="match status" value="1"/>
</dbReference>
<gene>
    <name evidence="3" type="ORF">AVDCRST_MAG41-912</name>
</gene>
<evidence type="ECO:0000259" key="2">
    <source>
        <dbReference type="Pfam" id="PF01266"/>
    </source>
</evidence>
<dbReference type="EMBL" id="CADCTP010000096">
    <property type="protein sequence ID" value="CAA9231294.1"/>
    <property type="molecule type" value="Genomic_DNA"/>
</dbReference>
<dbReference type="AlphaFoldDB" id="A0A6J4HRA5"/>
<dbReference type="SUPFAM" id="SSF51905">
    <property type="entry name" value="FAD/NAD(P)-binding domain"/>
    <property type="match status" value="1"/>
</dbReference>
<dbReference type="GO" id="GO:0005737">
    <property type="term" value="C:cytoplasm"/>
    <property type="evidence" value="ECO:0007669"/>
    <property type="project" value="TreeGrafter"/>
</dbReference>
<dbReference type="Gene3D" id="3.50.50.60">
    <property type="entry name" value="FAD/NAD(P)-binding domain"/>
    <property type="match status" value="1"/>
</dbReference>
<dbReference type="Gene3D" id="3.30.9.10">
    <property type="entry name" value="D-Amino Acid Oxidase, subunit A, domain 2"/>
    <property type="match status" value="1"/>
</dbReference>
<proteinExistence type="predicted"/>
<dbReference type="PANTHER" id="PTHR13847:SF287">
    <property type="entry name" value="FAD-DEPENDENT OXIDOREDUCTASE DOMAIN-CONTAINING PROTEIN 1"/>
    <property type="match status" value="1"/>
</dbReference>
<feature type="domain" description="FAD dependent oxidoreductase" evidence="2">
    <location>
        <begin position="4"/>
        <end position="344"/>
    </location>
</feature>
<evidence type="ECO:0000256" key="1">
    <source>
        <dbReference type="ARBA" id="ARBA00023002"/>
    </source>
</evidence>
<dbReference type="InterPro" id="IPR036188">
    <property type="entry name" value="FAD/NAD-bd_sf"/>
</dbReference>
<accession>A0A6J4HRA5</accession>
<dbReference type="Pfam" id="PF01266">
    <property type="entry name" value="DAO"/>
    <property type="match status" value="1"/>
</dbReference>
<keyword evidence="1" id="KW-0560">Oxidoreductase</keyword>
<evidence type="ECO:0000313" key="3">
    <source>
        <dbReference type="EMBL" id="CAA9231294.1"/>
    </source>
</evidence>
<organism evidence="3">
    <name type="scientific">uncultured Mycobacteriales bacterium</name>
    <dbReference type="NCBI Taxonomy" id="581187"/>
    <lineage>
        <taxon>Bacteria</taxon>
        <taxon>Bacillati</taxon>
        <taxon>Actinomycetota</taxon>
        <taxon>Actinomycetes</taxon>
        <taxon>Mycobacteriales</taxon>
        <taxon>environmental samples</taxon>
    </lineage>
</organism>
<name>A0A6J4HRA5_9ACTN</name>
<dbReference type="GO" id="GO:0016491">
    <property type="term" value="F:oxidoreductase activity"/>
    <property type="evidence" value="ECO:0007669"/>
    <property type="project" value="UniProtKB-KW"/>
</dbReference>